<dbReference type="InterPro" id="IPR006073">
    <property type="entry name" value="GTP-bd"/>
</dbReference>
<dbReference type="InterPro" id="IPR027417">
    <property type="entry name" value="P-loop_NTPase"/>
</dbReference>
<evidence type="ECO:0000256" key="1">
    <source>
        <dbReference type="SAM" id="MobiDB-lite"/>
    </source>
</evidence>
<dbReference type="GO" id="GO:0005525">
    <property type="term" value="F:GTP binding"/>
    <property type="evidence" value="ECO:0007669"/>
    <property type="project" value="InterPro"/>
</dbReference>
<feature type="compositionally biased region" description="Low complexity" evidence="1">
    <location>
        <begin position="310"/>
        <end position="322"/>
    </location>
</feature>
<evidence type="ECO:0000313" key="4">
    <source>
        <dbReference type="Proteomes" id="UP000027222"/>
    </source>
</evidence>
<evidence type="ECO:0000259" key="2">
    <source>
        <dbReference type="Pfam" id="PF01926"/>
    </source>
</evidence>
<dbReference type="Gene3D" id="3.40.50.300">
    <property type="entry name" value="P-loop containing nucleotide triphosphate hydrolases"/>
    <property type="match status" value="1"/>
</dbReference>
<dbReference type="CDD" id="cd00882">
    <property type="entry name" value="Ras_like_GTPase"/>
    <property type="match status" value="1"/>
</dbReference>
<accession>A0A067TAT3</accession>
<keyword evidence="4" id="KW-1185">Reference proteome</keyword>
<dbReference type="OrthoDB" id="3222453at2759"/>
<dbReference type="AlphaFoldDB" id="A0A067TAT3"/>
<feature type="region of interest" description="Disordered" evidence="1">
    <location>
        <begin position="283"/>
        <end position="322"/>
    </location>
</feature>
<organism evidence="3 4">
    <name type="scientific">Galerina marginata (strain CBS 339.88)</name>
    <dbReference type="NCBI Taxonomy" id="685588"/>
    <lineage>
        <taxon>Eukaryota</taxon>
        <taxon>Fungi</taxon>
        <taxon>Dikarya</taxon>
        <taxon>Basidiomycota</taxon>
        <taxon>Agaricomycotina</taxon>
        <taxon>Agaricomycetes</taxon>
        <taxon>Agaricomycetidae</taxon>
        <taxon>Agaricales</taxon>
        <taxon>Agaricineae</taxon>
        <taxon>Strophariaceae</taxon>
        <taxon>Galerina</taxon>
    </lineage>
</organism>
<dbReference type="Proteomes" id="UP000027222">
    <property type="component" value="Unassembled WGS sequence"/>
</dbReference>
<gene>
    <name evidence="3" type="ORF">GALMADRAFT_421840</name>
</gene>
<dbReference type="HOGENOM" id="CLU_021108_6_2_1"/>
<reference evidence="4" key="1">
    <citation type="journal article" date="2014" name="Proc. Natl. Acad. Sci. U.S.A.">
        <title>Extensive sampling of basidiomycete genomes demonstrates inadequacy of the white-rot/brown-rot paradigm for wood decay fungi.</title>
        <authorList>
            <person name="Riley R."/>
            <person name="Salamov A.A."/>
            <person name="Brown D.W."/>
            <person name="Nagy L.G."/>
            <person name="Floudas D."/>
            <person name="Held B.W."/>
            <person name="Levasseur A."/>
            <person name="Lombard V."/>
            <person name="Morin E."/>
            <person name="Otillar R."/>
            <person name="Lindquist E.A."/>
            <person name="Sun H."/>
            <person name="LaButti K.M."/>
            <person name="Schmutz J."/>
            <person name="Jabbour D."/>
            <person name="Luo H."/>
            <person name="Baker S.E."/>
            <person name="Pisabarro A.G."/>
            <person name="Walton J.D."/>
            <person name="Blanchette R.A."/>
            <person name="Henrissat B."/>
            <person name="Martin F."/>
            <person name="Cullen D."/>
            <person name="Hibbett D.S."/>
            <person name="Grigoriev I.V."/>
        </authorList>
    </citation>
    <scope>NUCLEOTIDE SEQUENCE [LARGE SCALE GENOMIC DNA]</scope>
    <source>
        <strain evidence="4">CBS 339.88</strain>
    </source>
</reference>
<evidence type="ECO:0000313" key="3">
    <source>
        <dbReference type="EMBL" id="KDR76974.1"/>
    </source>
</evidence>
<protein>
    <recommendedName>
        <fullName evidence="2">G domain-containing protein</fullName>
    </recommendedName>
</protein>
<dbReference type="EMBL" id="KL142377">
    <property type="protein sequence ID" value="KDR76974.1"/>
    <property type="molecule type" value="Genomic_DNA"/>
</dbReference>
<proteinExistence type="predicted"/>
<sequence length="573" mass="63697">MTESRQQSPPIQRSSDIYFRLLVKKGRGLPLWIPGSNQKLEIGYQRDGVSIGDVGIITASGSFDFLFNICVPHNHPFNPPELPENFIPLALLPYDVRQNREFDEASFLSSSSVKSRSGALNGFTFESSASEGAILTMPVGANSEDLANIAKFRKYMAANTEHWYRYILDVRGREPQNGDVLLVTGWDKTSAWGMATFSKATDEQEPFLLQFRTIDQGDAGITYDWEYSGSAEVRAGPGPREKARIRMGDPSQDGIEYENQCLFIRALAVDLQDKVWQKLASESGLAETGARSGHPFDASYSRSSREGSDRSSSSTNGYYHSSAPGMGHHLVSSIEDIPAHVRRNPDHLSFSEMIERPTKGINRILLKLNPTARMAITDDRDWISVIREDDIILPPADEMFKRILEAHIVCFEEDTVFLQPRDPSSQSASMASKNKFISAGTDSIMEGKDDNEGETGMTYISSPALEPFTDILSQECPPLRILVVGKSGAGKSTLINAVFGVDATPVSHKTPGEHDIDKPLTFPENDRIVIHDSRGFEAEEATNLQKVFDFIERRSKMPALSDRLHAIWLDQVK</sequence>
<dbReference type="Pfam" id="PF01926">
    <property type="entry name" value="MMR_HSR1"/>
    <property type="match status" value="1"/>
</dbReference>
<name>A0A067TAT3_GALM3</name>
<dbReference type="SUPFAM" id="SSF52540">
    <property type="entry name" value="P-loop containing nucleoside triphosphate hydrolases"/>
    <property type="match status" value="1"/>
</dbReference>
<feature type="domain" description="G" evidence="2">
    <location>
        <begin position="480"/>
        <end position="549"/>
    </location>
</feature>